<feature type="transmembrane region" description="Helical" evidence="14">
    <location>
        <begin position="28"/>
        <end position="45"/>
    </location>
</feature>
<comment type="function">
    <text evidence="2">Membrane-anchoring subunit of succinate dehydrogenase (SDH).</text>
</comment>
<dbReference type="GO" id="GO:0046872">
    <property type="term" value="F:metal ion binding"/>
    <property type="evidence" value="ECO:0007669"/>
    <property type="project" value="UniProtKB-KW"/>
</dbReference>
<dbReference type="EMBL" id="UOEW01000122">
    <property type="protein sequence ID" value="VAW35951.1"/>
    <property type="molecule type" value="Genomic_DNA"/>
</dbReference>
<dbReference type="InterPro" id="IPR014312">
    <property type="entry name" value="Succ_DH_anchor"/>
</dbReference>
<dbReference type="CDD" id="cd03495">
    <property type="entry name" value="SQR_TypeC_SdhD_like"/>
    <property type="match status" value="1"/>
</dbReference>
<organism evidence="15">
    <name type="scientific">hydrothermal vent metagenome</name>
    <dbReference type="NCBI Taxonomy" id="652676"/>
    <lineage>
        <taxon>unclassified sequences</taxon>
        <taxon>metagenomes</taxon>
        <taxon>ecological metagenomes</taxon>
    </lineage>
</organism>
<evidence type="ECO:0000256" key="11">
    <source>
        <dbReference type="ARBA" id="ARBA00022989"/>
    </source>
</evidence>
<accession>A0A3B0UYI9</accession>
<keyword evidence="10" id="KW-0249">Electron transport</keyword>
<gene>
    <name evidence="15" type="ORF">MNBD_GAMMA01-2051</name>
</gene>
<dbReference type="AlphaFoldDB" id="A0A3B0UYI9"/>
<evidence type="ECO:0000256" key="6">
    <source>
        <dbReference type="ARBA" id="ARBA00022532"/>
    </source>
</evidence>
<keyword evidence="9" id="KW-0479">Metal-binding</keyword>
<evidence type="ECO:0000256" key="8">
    <source>
        <dbReference type="ARBA" id="ARBA00022692"/>
    </source>
</evidence>
<protein>
    <submittedName>
        <fullName evidence="15">Succinate dehydrogenase hydrophobic membrane anchor protein</fullName>
    </submittedName>
</protein>
<keyword evidence="13 14" id="KW-0472">Membrane</keyword>
<dbReference type="SUPFAM" id="SSF81343">
    <property type="entry name" value="Fumarate reductase respiratory complex transmembrane subunits"/>
    <property type="match status" value="1"/>
</dbReference>
<proteinExistence type="predicted"/>
<dbReference type="UniPathway" id="UPA00223"/>
<evidence type="ECO:0000256" key="4">
    <source>
        <dbReference type="ARBA" id="ARBA00005163"/>
    </source>
</evidence>
<evidence type="ECO:0000256" key="12">
    <source>
        <dbReference type="ARBA" id="ARBA00023004"/>
    </source>
</evidence>
<comment type="cofactor">
    <cofactor evidence="1">
        <name>heme</name>
        <dbReference type="ChEBI" id="CHEBI:30413"/>
    </cofactor>
</comment>
<name>A0A3B0UYI9_9ZZZZ</name>
<evidence type="ECO:0000256" key="7">
    <source>
        <dbReference type="ARBA" id="ARBA00022617"/>
    </source>
</evidence>
<dbReference type="GO" id="GO:0006099">
    <property type="term" value="P:tricarboxylic acid cycle"/>
    <property type="evidence" value="ECO:0007669"/>
    <property type="project" value="UniProtKB-UniPathway"/>
</dbReference>
<comment type="pathway">
    <text evidence="4">Carbohydrate metabolism; tricarboxylic acid cycle.</text>
</comment>
<evidence type="ECO:0000256" key="14">
    <source>
        <dbReference type="SAM" id="Phobius"/>
    </source>
</evidence>
<sequence>MQYRTDTKRVKGLGTAKHGFGHWWMQRLTAVLMIPLGIWFVYSLLSLKNLAPDTIILWLYNPIPALLMALWTIVAVYHATLGVQVIIEDYVQSKKLALSLLVSIKFAMFIMIVVTFFSLFKLVS</sequence>
<dbReference type="GO" id="GO:0016020">
    <property type="term" value="C:membrane"/>
    <property type="evidence" value="ECO:0007669"/>
    <property type="project" value="UniProtKB-SubCell"/>
</dbReference>
<dbReference type="NCBIfam" id="TIGR02968">
    <property type="entry name" value="succ_dehyd_anc"/>
    <property type="match status" value="1"/>
</dbReference>
<evidence type="ECO:0000256" key="5">
    <source>
        <dbReference type="ARBA" id="ARBA00022448"/>
    </source>
</evidence>
<dbReference type="InterPro" id="IPR000701">
    <property type="entry name" value="SuccDH_FuR_B_TM-su"/>
</dbReference>
<evidence type="ECO:0000256" key="9">
    <source>
        <dbReference type="ARBA" id="ARBA00022723"/>
    </source>
</evidence>
<dbReference type="Pfam" id="PF01127">
    <property type="entry name" value="Sdh_cyt"/>
    <property type="match status" value="1"/>
</dbReference>
<feature type="transmembrane region" description="Helical" evidence="14">
    <location>
        <begin position="65"/>
        <end position="86"/>
    </location>
</feature>
<keyword evidence="12" id="KW-0408">Iron</keyword>
<evidence type="ECO:0000256" key="13">
    <source>
        <dbReference type="ARBA" id="ARBA00023136"/>
    </source>
</evidence>
<comment type="subcellular location">
    <subcellularLocation>
        <location evidence="3">Membrane</location>
        <topology evidence="3">Multi-pass membrane protein</topology>
    </subcellularLocation>
</comment>
<evidence type="ECO:0000256" key="10">
    <source>
        <dbReference type="ARBA" id="ARBA00022982"/>
    </source>
</evidence>
<evidence type="ECO:0000256" key="1">
    <source>
        <dbReference type="ARBA" id="ARBA00001971"/>
    </source>
</evidence>
<keyword evidence="8 14" id="KW-0812">Transmembrane</keyword>
<keyword evidence="7" id="KW-0349">Heme</keyword>
<reference evidence="15" key="1">
    <citation type="submission" date="2018-06" db="EMBL/GenBank/DDBJ databases">
        <authorList>
            <person name="Zhirakovskaya E."/>
        </authorList>
    </citation>
    <scope>NUCLEOTIDE SEQUENCE</scope>
</reference>
<dbReference type="InterPro" id="IPR034804">
    <property type="entry name" value="SQR/QFR_C/D"/>
</dbReference>
<keyword evidence="5" id="KW-0813">Transport</keyword>
<dbReference type="Gene3D" id="1.20.1300.10">
    <property type="entry name" value="Fumarate reductase/succinate dehydrogenase, transmembrane subunit"/>
    <property type="match status" value="1"/>
</dbReference>
<keyword evidence="11 14" id="KW-1133">Transmembrane helix</keyword>
<evidence type="ECO:0000256" key="2">
    <source>
        <dbReference type="ARBA" id="ARBA00004050"/>
    </source>
</evidence>
<feature type="transmembrane region" description="Helical" evidence="14">
    <location>
        <begin position="98"/>
        <end position="120"/>
    </location>
</feature>
<evidence type="ECO:0000256" key="3">
    <source>
        <dbReference type="ARBA" id="ARBA00004141"/>
    </source>
</evidence>
<evidence type="ECO:0000313" key="15">
    <source>
        <dbReference type="EMBL" id="VAW35951.1"/>
    </source>
</evidence>
<dbReference type="GO" id="GO:0020037">
    <property type="term" value="F:heme binding"/>
    <property type="evidence" value="ECO:0007669"/>
    <property type="project" value="InterPro"/>
</dbReference>
<keyword evidence="6" id="KW-0816">Tricarboxylic acid cycle</keyword>